<proteinExistence type="predicted"/>
<evidence type="ECO:0000313" key="2">
    <source>
        <dbReference type="EMBL" id="KAJ1176423.1"/>
    </source>
</evidence>
<reference evidence="2" key="1">
    <citation type="journal article" date="2022" name="bioRxiv">
        <title>Sequencing and chromosome-scale assembly of the giantPleurodeles waltlgenome.</title>
        <authorList>
            <person name="Brown T."/>
            <person name="Elewa A."/>
            <person name="Iarovenko S."/>
            <person name="Subramanian E."/>
            <person name="Araus A.J."/>
            <person name="Petzold A."/>
            <person name="Susuki M."/>
            <person name="Suzuki K.-i.T."/>
            <person name="Hayashi T."/>
            <person name="Toyoda A."/>
            <person name="Oliveira C."/>
            <person name="Osipova E."/>
            <person name="Leigh N.D."/>
            <person name="Simon A."/>
            <person name="Yun M.H."/>
        </authorList>
    </citation>
    <scope>NUCLEOTIDE SEQUENCE</scope>
    <source>
        <strain evidence="2">20211129_DDA</strain>
        <tissue evidence="2">Liver</tissue>
    </source>
</reference>
<dbReference type="EMBL" id="JANPWB010000006">
    <property type="protein sequence ID" value="KAJ1176423.1"/>
    <property type="molecule type" value="Genomic_DNA"/>
</dbReference>
<accession>A0AAV7TKV6</accession>
<organism evidence="2 3">
    <name type="scientific">Pleurodeles waltl</name>
    <name type="common">Iberian ribbed newt</name>
    <dbReference type="NCBI Taxonomy" id="8319"/>
    <lineage>
        <taxon>Eukaryota</taxon>
        <taxon>Metazoa</taxon>
        <taxon>Chordata</taxon>
        <taxon>Craniata</taxon>
        <taxon>Vertebrata</taxon>
        <taxon>Euteleostomi</taxon>
        <taxon>Amphibia</taxon>
        <taxon>Batrachia</taxon>
        <taxon>Caudata</taxon>
        <taxon>Salamandroidea</taxon>
        <taxon>Salamandridae</taxon>
        <taxon>Pleurodelinae</taxon>
        <taxon>Pleurodeles</taxon>
    </lineage>
</organism>
<name>A0AAV7TKV6_PLEWA</name>
<evidence type="ECO:0000313" key="3">
    <source>
        <dbReference type="Proteomes" id="UP001066276"/>
    </source>
</evidence>
<feature type="region of interest" description="Disordered" evidence="1">
    <location>
        <begin position="1"/>
        <end position="85"/>
    </location>
</feature>
<evidence type="ECO:0000256" key="1">
    <source>
        <dbReference type="SAM" id="MobiDB-lite"/>
    </source>
</evidence>
<dbReference type="Proteomes" id="UP001066276">
    <property type="component" value="Chromosome 3_2"/>
</dbReference>
<gene>
    <name evidence="2" type="ORF">NDU88_001704</name>
</gene>
<comment type="caution">
    <text evidence="2">The sequence shown here is derived from an EMBL/GenBank/DDBJ whole genome shotgun (WGS) entry which is preliminary data.</text>
</comment>
<dbReference type="AlphaFoldDB" id="A0AAV7TKV6"/>
<protein>
    <submittedName>
        <fullName evidence="2">Uncharacterized protein</fullName>
    </submittedName>
</protein>
<keyword evidence="3" id="KW-1185">Reference proteome</keyword>
<sequence>MDNGVGAVVSNAHEQLEHQRKPRSLLIDCPVSILSPGPSRPGGGTPRTAPPPSRAGAGPGLPSSVGSIVPESPAPRSAASPGAPASSAFHLMWAGTSLLQLHGRRHPVKSDAVTVHSAGAAPFACLALTDRGPQPHTVCFRPAQCRRPQSGVTMAQGDSAPRHAGCVGATGPTRA</sequence>
<feature type="compositionally biased region" description="Low complexity" evidence="1">
    <location>
        <begin position="54"/>
        <end position="85"/>
    </location>
</feature>
<feature type="region of interest" description="Disordered" evidence="1">
    <location>
        <begin position="147"/>
        <end position="175"/>
    </location>
</feature>